<keyword evidence="2" id="KW-1185">Reference proteome</keyword>
<comment type="caution">
    <text evidence="1">The sequence shown here is derived from an EMBL/GenBank/DDBJ whole genome shotgun (WGS) entry which is preliminary data.</text>
</comment>
<protein>
    <submittedName>
        <fullName evidence="1">Uncharacterized protein</fullName>
    </submittedName>
</protein>
<gene>
    <name evidence="1" type="ORF">ACFSCX_05925</name>
</gene>
<dbReference type="RefSeq" id="WP_377927244.1">
    <property type="nucleotide sequence ID" value="NZ_JBHUEM010000005.1"/>
</dbReference>
<evidence type="ECO:0000313" key="1">
    <source>
        <dbReference type="EMBL" id="MFD1736099.1"/>
    </source>
</evidence>
<accession>A0ABW4LLS3</accession>
<name>A0ABW4LLS3_9BACI</name>
<sequence length="236" mass="26175">MKNFFKKTCLIFFMIGVLKVTPINDKDVHAAGTQYYYNKYTVQSYEIYSESSWMNGGGFDGMEGDPNYTTSDKYSSYTFASVQGRYIETGTLVGGDYANMQWYPIGSYYVDNNFSKNTLYKITGNSGGWIYVDKKVVSVSTGERRGTLVQSNVVGVDGTYPNNGKHSDGYWYVKGSIVNNTPTINLTTSNNQILSEVNGKNVLQLNGNVLDTDIGDTINVKFSIDGTTGYQSKVLP</sequence>
<dbReference type="EMBL" id="JBHUEM010000005">
    <property type="protein sequence ID" value="MFD1736099.1"/>
    <property type="molecule type" value="Genomic_DNA"/>
</dbReference>
<reference evidence="2" key="1">
    <citation type="journal article" date="2019" name="Int. J. Syst. Evol. Microbiol.">
        <title>The Global Catalogue of Microorganisms (GCM) 10K type strain sequencing project: providing services to taxonomists for standard genome sequencing and annotation.</title>
        <authorList>
            <consortium name="The Broad Institute Genomics Platform"/>
            <consortium name="The Broad Institute Genome Sequencing Center for Infectious Disease"/>
            <person name="Wu L."/>
            <person name="Ma J."/>
        </authorList>
    </citation>
    <scope>NUCLEOTIDE SEQUENCE [LARGE SCALE GENOMIC DNA]</scope>
    <source>
        <strain evidence="2">CCUG 49339</strain>
    </source>
</reference>
<proteinExistence type="predicted"/>
<dbReference type="Proteomes" id="UP001597214">
    <property type="component" value="Unassembled WGS sequence"/>
</dbReference>
<evidence type="ECO:0000313" key="2">
    <source>
        <dbReference type="Proteomes" id="UP001597214"/>
    </source>
</evidence>
<organism evidence="1 2">
    <name type="scientific">Bacillus salitolerans</name>
    <dbReference type="NCBI Taxonomy" id="1437434"/>
    <lineage>
        <taxon>Bacteria</taxon>
        <taxon>Bacillati</taxon>
        <taxon>Bacillota</taxon>
        <taxon>Bacilli</taxon>
        <taxon>Bacillales</taxon>
        <taxon>Bacillaceae</taxon>
        <taxon>Bacillus</taxon>
    </lineage>
</organism>